<dbReference type="RefSeq" id="WP_229713865.1">
    <property type="nucleotide sequence ID" value="NZ_BMML01000045.1"/>
</dbReference>
<keyword evidence="2" id="KW-1185">Reference proteome</keyword>
<reference evidence="1" key="2">
    <citation type="submission" date="2020-09" db="EMBL/GenBank/DDBJ databases">
        <authorList>
            <person name="Sun Q."/>
            <person name="Zhou Y."/>
        </authorList>
    </citation>
    <scope>NUCLEOTIDE SEQUENCE</scope>
    <source>
        <strain evidence="1">CGMCC 4.7110</strain>
    </source>
</reference>
<dbReference type="AlphaFoldDB" id="A0A917XNZ3"/>
<accession>A0A917XNZ3</accession>
<protein>
    <submittedName>
        <fullName evidence="1">Uncharacterized protein</fullName>
    </submittedName>
</protein>
<dbReference type="EMBL" id="BMML01000045">
    <property type="protein sequence ID" value="GGN44940.1"/>
    <property type="molecule type" value="Genomic_DNA"/>
</dbReference>
<gene>
    <name evidence="1" type="ORF">GCM10011578_096350</name>
</gene>
<evidence type="ECO:0000313" key="1">
    <source>
        <dbReference type="EMBL" id="GGN44940.1"/>
    </source>
</evidence>
<evidence type="ECO:0000313" key="2">
    <source>
        <dbReference type="Proteomes" id="UP000653411"/>
    </source>
</evidence>
<sequence length="149" mass="16262">MSSGIASDLVVGLVPLLGVSVGAAATLLVQRSAARESRARIAEEGRAAHRAEVKAAISSYLEAAHKLQGELDAREHGEAAPAIKGLVERLWLAEKQIEIISSDDLQRPLIAHNRALHDVSRDPTQYPDWWVHLEPLQADLLRAVKRELS</sequence>
<organism evidence="1 2">
    <name type="scientific">Streptomyces fuscichromogenes</name>
    <dbReference type="NCBI Taxonomy" id="1324013"/>
    <lineage>
        <taxon>Bacteria</taxon>
        <taxon>Bacillati</taxon>
        <taxon>Actinomycetota</taxon>
        <taxon>Actinomycetes</taxon>
        <taxon>Kitasatosporales</taxon>
        <taxon>Streptomycetaceae</taxon>
        <taxon>Streptomyces</taxon>
    </lineage>
</organism>
<dbReference type="Proteomes" id="UP000653411">
    <property type="component" value="Unassembled WGS sequence"/>
</dbReference>
<comment type="caution">
    <text evidence="1">The sequence shown here is derived from an EMBL/GenBank/DDBJ whole genome shotgun (WGS) entry which is preliminary data.</text>
</comment>
<proteinExistence type="predicted"/>
<reference evidence="1" key="1">
    <citation type="journal article" date="2014" name="Int. J. Syst. Evol. Microbiol.">
        <title>Complete genome sequence of Corynebacterium casei LMG S-19264T (=DSM 44701T), isolated from a smear-ripened cheese.</title>
        <authorList>
            <consortium name="US DOE Joint Genome Institute (JGI-PGF)"/>
            <person name="Walter F."/>
            <person name="Albersmeier A."/>
            <person name="Kalinowski J."/>
            <person name="Ruckert C."/>
        </authorList>
    </citation>
    <scope>NUCLEOTIDE SEQUENCE</scope>
    <source>
        <strain evidence="1">CGMCC 4.7110</strain>
    </source>
</reference>
<name>A0A917XNZ3_9ACTN</name>